<evidence type="ECO:0000313" key="6">
    <source>
        <dbReference type="Proteomes" id="UP000238137"/>
    </source>
</evidence>
<name>A0A3R7P5X7_9RHOB</name>
<organism evidence="5 6">
    <name type="scientific">Paracoccus methylarcula</name>
    <dbReference type="NCBI Taxonomy" id="72022"/>
    <lineage>
        <taxon>Bacteria</taxon>
        <taxon>Pseudomonadati</taxon>
        <taxon>Pseudomonadota</taxon>
        <taxon>Alphaproteobacteria</taxon>
        <taxon>Rhodobacterales</taxon>
        <taxon>Paracoccaceae</taxon>
        <taxon>Paracoccus</taxon>
    </lineage>
</organism>
<dbReference type="InterPro" id="IPR029058">
    <property type="entry name" value="AB_hydrolase_fold"/>
</dbReference>
<protein>
    <recommendedName>
        <fullName evidence="7">Alpha/beta hydrolase</fullName>
    </recommendedName>
</protein>
<dbReference type="SUPFAM" id="SSF53474">
    <property type="entry name" value="alpha/beta-Hydrolases"/>
    <property type="match status" value="1"/>
</dbReference>
<proteinExistence type="predicted"/>
<dbReference type="OrthoDB" id="7303283at2"/>
<evidence type="ECO:0000256" key="1">
    <source>
        <dbReference type="ARBA" id="ARBA00004141"/>
    </source>
</evidence>
<evidence type="ECO:0008006" key="7">
    <source>
        <dbReference type="Google" id="ProtNLM"/>
    </source>
</evidence>
<keyword evidence="4" id="KW-0472">Membrane</keyword>
<keyword evidence="6" id="KW-1185">Reference proteome</keyword>
<comment type="subcellular location">
    <subcellularLocation>
        <location evidence="1">Membrane</location>
        <topology evidence="1">Multi-pass membrane protein</topology>
    </subcellularLocation>
</comment>
<evidence type="ECO:0000256" key="2">
    <source>
        <dbReference type="ARBA" id="ARBA00022692"/>
    </source>
</evidence>
<evidence type="ECO:0000256" key="4">
    <source>
        <dbReference type="ARBA" id="ARBA00023136"/>
    </source>
</evidence>
<dbReference type="Gene3D" id="3.40.50.1820">
    <property type="entry name" value="alpha/beta hydrolase"/>
    <property type="match status" value="1"/>
</dbReference>
<dbReference type="Proteomes" id="UP000238137">
    <property type="component" value="Unassembled WGS sequence"/>
</dbReference>
<evidence type="ECO:0000256" key="3">
    <source>
        <dbReference type="ARBA" id="ARBA00022989"/>
    </source>
</evidence>
<gene>
    <name evidence="5" type="ORF">A7A09_004455</name>
</gene>
<dbReference type="AlphaFoldDB" id="A0A3R7P5X7"/>
<accession>A0A3R7P5X7</accession>
<evidence type="ECO:0000313" key="5">
    <source>
        <dbReference type="EMBL" id="RNF35659.1"/>
    </source>
</evidence>
<dbReference type="EMBL" id="PXNQ02000002">
    <property type="protein sequence ID" value="RNF35659.1"/>
    <property type="molecule type" value="Genomic_DNA"/>
</dbReference>
<comment type="caution">
    <text evidence="5">The sequence shown here is derived from an EMBL/GenBank/DDBJ whole genome shotgun (WGS) entry which is preliminary data.</text>
</comment>
<dbReference type="InterPro" id="IPR007941">
    <property type="entry name" value="DUF726"/>
</dbReference>
<sequence>MLLLQHRLIQSPSGRDGKRWMPVVKLNADSAMPPGLRQQARALPEGAPIIAMIHGYRYSPSQPANDPHRHILALDPQPDARRVLSWPRALGFGTDLPGEGLALAFGWEARGRLGRAYRQAGEAGAALARTISELAECAARPVALIGHSLGARVALQALHHADPGSIGRMILLTGAEFRDAAAAAMDSAAGRRAEILNVTSRENDLFDFAIEIWLGHGQRQALGFGLDAPRRNWIDLQIDHGGTLDALRDLSFPVDRTPLRLSHWTPYLREGLFDFYRTALGQPWALPMPMLRARLPGRIEPRWSRLLAPPAPMGGLRA</sequence>
<keyword evidence="3" id="KW-1133">Transmembrane helix</keyword>
<keyword evidence="2" id="KW-0812">Transmembrane</keyword>
<reference evidence="5" key="1">
    <citation type="submission" date="2018-05" db="EMBL/GenBank/DDBJ databases">
        <title>Reclassification of Methylarcula marina and Methylarcula terricola as Paracoccus methylarcula sp.nov., comb.nov. and Paracoccus terricola comb.nov.</title>
        <authorList>
            <person name="Shmareva M.N."/>
            <person name="Doronina N.V."/>
            <person name="Vasilenko O.V."/>
            <person name="Tarlachkov S.V."/>
            <person name="Trotsenko Y.A."/>
        </authorList>
    </citation>
    <scope>NUCLEOTIDE SEQUENCE [LARGE SCALE GENOMIC DNA]</scope>
    <source>
        <strain evidence="5">VKM B-2159</strain>
    </source>
</reference>
<dbReference type="GO" id="GO:0016020">
    <property type="term" value="C:membrane"/>
    <property type="evidence" value="ECO:0007669"/>
    <property type="project" value="UniProtKB-SubCell"/>
</dbReference>
<dbReference type="Pfam" id="PF05277">
    <property type="entry name" value="DUF726"/>
    <property type="match status" value="1"/>
</dbReference>